<gene>
    <name evidence="1" type="ORF">EV356DRAFT_218846</name>
</gene>
<dbReference type="AlphaFoldDB" id="A0A6A6HML7"/>
<sequence>MDSLELWLPVFKSRMEQRGRRRPSAKATGRPMLDLNWDGPDCLKVATGVKFTVAGSAPTRVVFWLCGVVEGSRQS</sequence>
<evidence type="ECO:0000313" key="2">
    <source>
        <dbReference type="Proteomes" id="UP000800092"/>
    </source>
</evidence>
<evidence type="ECO:0000313" key="1">
    <source>
        <dbReference type="EMBL" id="KAF2238773.1"/>
    </source>
</evidence>
<name>A0A6A6HML7_VIRVR</name>
<proteinExistence type="predicted"/>
<protein>
    <submittedName>
        <fullName evidence="1">Uncharacterized protein</fullName>
    </submittedName>
</protein>
<dbReference type="Proteomes" id="UP000800092">
    <property type="component" value="Unassembled WGS sequence"/>
</dbReference>
<organism evidence="1 2">
    <name type="scientific">Viridothelium virens</name>
    <name type="common">Speckled blister lichen</name>
    <name type="synonym">Trypethelium virens</name>
    <dbReference type="NCBI Taxonomy" id="1048519"/>
    <lineage>
        <taxon>Eukaryota</taxon>
        <taxon>Fungi</taxon>
        <taxon>Dikarya</taxon>
        <taxon>Ascomycota</taxon>
        <taxon>Pezizomycotina</taxon>
        <taxon>Dothideomycetes</taxon>
        <taxon>Dothideomycetes incertae sedis</taxon>
        <taxon>Trypetheliales</taxon>
        <taxon>Trypetheliaceae</taxon>
        <taxon>Viridothelium</taxon>
    </lineage>
</organism>
<dbReference type="EMBL" id="ML991774">
    <property type="protein sequence ID" value="KAF2238773.1"/>
    <property type="molecule type" value="Genomic_DNA"/>
</dbReference>
<reference evidence="1" key="1">
    <citation type="journal article" date="2020" name="Stud. Mycol.">
        <title>101 Dothideomycetes genomes: a test case for predicting lifestyles and emergence of pathogens.</title>
        <authorList>
            <person name="Haridas S."/>
            <person name="Albert R."/>
            <person name="Binder M."/>
            <person name="Bloem J."/>
            <person name="Labutti K."/>
            <person name="Salamov A."/>
            <person name="Andreopoulos B."/>
            <person name="Baker S."/>
            <person name="Barry K."/>
            <person name="Bills G."/>
            <person name="Bluhm B."/>
            <person name="Cannon C."/>
            <person name="Castanera R."/>
            <person name="Culley D."/>
            <person name="Daum C."/>
            <person name="Ezra D."/>
            <person name="Gonzalez J."/>
            <person name="Henrissat B."/>
            <person name="Kuo A."/>
            <person name="Liang C."/>
            <person name="Lipzen A."/>
            <person name="Lutzoni F."/>
            <person name="Magnuson J."/>
            <person name="Mondo S."/>
            <person name="Nolan M."/>
            <person name="Ohm R."/>
            <person name="Pangilinan J."/>
            <person name="Park H.-J."/>
            <person name="Ramirez L."/>
            <person name="Alfaro M."/>
            <person name="Sun H."/>
            <person name="Tritt A."/>
            <person name="Yoshinaga Y."/>
            <person name="Zwiers L.-H."/>
            <person name="Turgeon B."/>
            <person name="Goodwin S."/>
            <person name="Spatafora J."/>
            <person name="Crous P."/>
            <person name="Grigoriev I."/>
        </authorList>
    </citation>
    <scope>NUCLEOTIDE SEQUENCE</scope>
    <source>
        <strain evidence="1">Tuck. ex Michener</strain>
    </source>
</reference>
<accession>A0A6A6HML7</accession>
<keyword evidence="2" id="KW-1185">Reference proteome</keyword>